<gene>
    <name evidence="1" type="ORF">pdam_00012859</name>
</gene>
<organism evidence="1 2">
    <name type="scientific">Pocillopora damicornis</name>
    <name type="common">Cauliflower coral</name>
    <name type="synonym">Millepora damicornis</name>
    <dbReference type="NCBI Taxonomy" id="46731"/>
    <lineage>
        <taxon>Eukaryota</taxon>
        <taxon>Metazoa</taxon>
        <taxon>Cnidaria</taxon>
        <taxon>Anthozoa</taxon>
        <taxon>Hexacorallia</taxon>
        <taxon>Scleractinia</taxon>
        <taxon>Astrocoeniina</taxon>
        <taxon>Pocilloporidae</taxon>
        <taxon>Pocillopora</taxon>
    </lineage>
</organism>
<proteinExistence type="predicted"/>
<evidence type="ECO:0000313" key="1">
    <source>
        <dbReference type="EMBL" id="RMX57287.1"/>
    </source>
</evidence>
<comment type="caution">
    <text evidence="1">The sequence shown here is derived from an EMBL/GenBank/DDBJ whole genome shotgun (WGS) entry which is preliminary data.</text>
</comment>
<accession>A0A3M6UUL3</accession>
<keyword evidence="2" id="KW-1185">Reference proteome</keyword>
<sequence length="88" mass="10069">MNPTHLKEQNSSVEYFVIGAGDFLWKSTPNKDKVPQGSSLFFWAEYLRLGGFAVVRASVEKLTVEFVDSFQSSLYKRILYPRSEMKVA</sequence>
<dbReference type="Gene3D" id="3.60.21.10">
    <property type="match status" value="1"/>
</dbReference>
<dbReference type="EMBL" id="RCHS01000683">
    <property type="protein sequence ID" value="RMX57287.1"/>
    <property type="molecule type" value="Genomic_DNA"/>
</dbReference>
<reference evidence="1 2" key="1">
    <citation type="journal article" date="2018" name="Sci. Rep.">
        <title>Comparative analysis of the Pocillopora damicornis genome highlights role of immune system in coral evolution.</title>
        <authorList>
            <person name="Cunning R."/>
            <person name="Bay R.A."/>
            <person name="Gillette P."/>
            <person name="Baker A.C."/>
            <person name="Traylor-Knowles N."/>
        </authorList>
    </citation>
    <scope>NUCLEOTIDE SEQUENCE [LARGE SCALE GENOMIC DNA]</scope>
    <source>
        <strain evidence="1">RSMAS</strain>
        <tissue evidence="1">Whole animal</tissue>
    </source>
</reference>
<name>A0A3M6UUL3_POCDA</name>
<dbReference type="OrthoDB" id="411211at2759"/>
<feature type="non-terminal residue" evidence="1">
    <location>
        <position position="88"/>
    </location>
</feature>
<evidence type="ECO:0000313" key="2">
    <source>
        <dbReference type="Proteomes" id="UP000275408"/>
    </source>
</evidence>
<protein>
    <submittedName>
        <fullName evidence="1">Uncharacterized protein</fullName>
    </submittedName>
</protein>
<dbReference type="InterPro" id="IPR029052">
    <property type="entry name" value="Metallo-depent_PP-like"/>
</dbReference>
<dbReference type="AlphaFoldDB" id="A0A3M6UUL3"/>
<dbReference type="Proteomes" id="UP000275408">
    <property type="component" value="Unassembled WGS sequence"/>
</dbReference>